<feature type="coiled-coil region" evidence="9">
    <location>
        <begin position="301"/>
        <end position="328"/>
    </location>
</feature>
<keyword evidence="8" id="KW-0469">Meiosis</keyword>
<keyword evidence="5" id="KW-0863">Zinc-finger</keyword>
<dbReference type="PANTHER" id="PTHR48225">
    <property type="entry name" value="HORMA DOMAIN-CONTAINING PROTEIN 1"/>
    <property type="match status" value="1"/>
</dbReference>
<dbReference type="GO" id="GO:0051598">
    <property type="term" value="P:meiotic recombination checkpoint signaling"/>
    <property type="evidence" value="ECO:0007669"/>
    <property type="project" value="TreeGrafter"/>
</dbReference>
<dbReference type="PROSITE" id="PS50815">
    <property type="entry name" value="HORMA"/>
    <property type="match status" value="1"/>
</dbReference>
<dbReference type="GeneID" id="66078320"/>
<keyword evidence="13" id="KW-1185">Reference proteome</keyword>
<feature type="compositionally biased region" description="Basic and acidic residues" evidence="10">
    <location>
        <begin position="759"/>
        <end position="768"/>
    </location>
</feature>
<feature type="compositionally biased region" description="Low complexity" evidence="10">
    <location>
        <begin position="733"/>
        <end position="750"/>
    </location>
</feature>
<evidence type="ECO:0000256" key="8">
    <source>
        <dbReference type="ARBA" id="ARBA00023254"/>
    </source>
</evidence>
<dbReference type="GO" id="GO:0007130">
    <property type="term" value="P:synaptonemal complex assembly"/>
    <property type="evidence" value="ECO:0007669"/>
    <property type="project" value="TreeGrafter"/>
</dbReference>
<comment type="subcellular location">
    <subcellularLocation>
        <location evidence="2">Chromosome</location>
    </subcellularLocation>
    <subcellularLocation>
        <location evidence="1">Nucleus</location>
    </subcellularLocation>
</comment>
<evidence type="ECO:0000259" key="11">
    <source>
        <dbReference type="PROSITE" id="PS50815"/>
    </source>
</evidence>
<dbReference type="InterPro" id="IPR019786">
    <property type="entry name" value="Zinc_finger_PHD-type_CS"/>
</dbReference>
<keyword evidence="9" id="KW-0175">Coiled coil</keyword>
<dbReference type="PANTHER" id="PTHR48225:SF7">
    <property type="entry name" value="MEIOSIS-SPECIFIC PROTEIN HOP1"/>
    <property type="match status" value="1"/>
</dbReference>
<dbReference type="SUPFAM" id="SSF57903">
    <property type="entry name" value="FYVE/PHD zinc finger"/>
    <property type="match status" value="1"/>
</dbReference>
<feature type="region of interest" description="Disordered" evidence="10">
    <location>
        <begin position="330"/>
        <end position="360"/>
    </location>
</feature>
<dbReference type="AlphaFoldDB" id="A0A9P7USL9"/>
<dbReference type="InterPro" id="IPR001965">
    <property type="entry name" value="Znf_PHD"/>
</dbReference>
<feature type="compositionally biased region" description="Acidic residues" evidence="10">
    <location>
        <begin position="330"/>
        <end position="340"/>
    </location>
</feature>
<dbReference type="RefSeq" id="XP_043009412.1">
    <property type="nucleotide sequence ID" value="XM_043154123.1"/>
</dbReference>
<evidence type="ECO:0000256" key="3">
    <source>
        <dbReference type="ARBA" id="ARBA00022454"/>
    </source>
</evidence>
<evidence type="ECO:0000256" key="5">
    <source>
        <dbReference type="ARBA" id="ARBA00022771"/>
    </source>
</evidence>
<feature type="region of interest" description="Disordered" evidence="10">
    <location>
        <begin position="406"/>
        <end position="439"/>
    </location>
</feature>
<evidence type="ECO:0000256" key="6">
    <source>
        <dbReference type="ARBA" id="ARBA00022833"/>
    </source>
</evidence>
<dbReference type="Proteomes" id="UP001049176">
    <property type="component" value="Chromosome 5"/>
</dbReference>
<dbReference type="EMBL" id="CM032185">
    <property type="protein sequence ID" value="KAG7092942.1"/>
    <property type="molecule type" value="Genomic_DNA"/>
</dbReference>
<evidence type="ECO:0000256" key="2">
    <source>
        <dbReference type="ARBA" id="ARBA00004286"/>
    </source>
</evidence>
<dbReference type="Gene3D" id="3.30.900.10">
    <property type="entry name" value="HORMA domain"/>
    <property type="match status" value="1"/>
</dbReference>
<keyword evidence="6" id="KW-0862">Zinc</keyword>
<dbReference type="GO" id="GO:0008270">
    <property type="term" value="F:zinc ion binding"/>
    <property type="evidence" value="ECO:0007669"/>
    <property type="project" value="UniProtKB-KW"/>
</dbReference>
<sequence length="785" mass="88585">MQAQITRQEQAITSAQSTAVVQTLLKAGLGCITFMRELLPQDNFVESHFTTAEDGRSYSSSNFTTPDGNKRNVNGFKIMNVSRGYTDEADRLLNYLEYGIFDALQKQYLRSFIFAIYLDNNNPNNIVEAYTFNFQYHTIAGTNTTVPIMSLGDDLTKMSLQDRTLIASAKKGKPPTLKDVKRSVKTLLKMLISSMVQMDVLPKRRYASFKVFYTDDTPPEYEPPHFKPGDYEKDKWHFMTHDFDEAPDKWSIGRVETGYHSVVVNVSSVATYLPSSTEHENAPFAGITSIRPTAVINCTPAEEAAHRAEQTEKQLEDAERRNVVWTAEDVDLDGDGDTDPEDVRASRPDAPIGIRNADGSIQPIPEGVDLNKMDVDEAQVFGATQTVPTRLQQILNEKRSELLVIPETQSVESTQGVSKNLPPSDIPDDDDSILDTPTPVVRGRRNLHRLVKSPPSSLSSLEEVPETQITTDLGKMVDTEMLDMETQSFGFAATQTVDTIESFGRDNELDASPKKPITWKEDNDVIECECGISEEDEIVFCESGCKRWYHIWCMGYHSTKDSRLPQSFICFDCCVHADPSWELIKVDLYPTMTSKFKELATFRRAIKVAEKKNPSTIAEFAKHMGCNNTEARQLFKRLETEGFIFEQSTMVNDIGLVETRTRVPKNKGKAKQGQRRTVLKAKYAFNRQSVKTQAYKDYFNPDREVESRLLGVSKMKIAIKSRNIQIPKRAPAQLLPQDDSQTQTQDETQLFITPMPNKRSPDNDDNLRPNKKPKISLAPPVDLAE</sequence>
<dbReference type="InterPro" id="IPR051294">
    <property type="entry name" value="HORMA_MeioticProgression"/>
</dbReference>
<dbReference type="KEGG" id="more:E1B28_009244"/>
<evidence type="ECO:0000313" key="13">
    <source>
        <dbReference type="Proteomes" id="UP001049176"/>
    </source>
</evidence>
<feature type="compositionally biased region" description="Polar residues" evidence="10">
    <location>
        <begin position="407"/>
        <end position="418"/>
    </location>
</feature>
<evidence type="ECO:0000313" key="12">
    <source>
        <dbReference type="EMBL" id="KAG7092942.1"/>
    </source>
</evidence>
<dbReference type="Pfam" id="PF02301">
    <property type="entry name" value="HORMA"/>
    <property type="match status" value="1"/>
</dbReference>
<protein>
    <recommendedName>
        <fullName evidence="11">HORMA domain-containing protein</fullName>
    </recommendedName>
</protein>
<dbReference type="SUPFAM" id="SSF56019">
    <property type="entry name" value="The spindle assembly checkpoint protein mad2"/>
    <property type="match status" value="1"/>
</dbReference>
<feature type="region of interest" description="Disordered" evidence="10">
    <location>
        <begin position="729"/>
        <end position="785"/>
    </location>
</feature>
<dbReference type="OrthoDB" id="1928087at2759"/>
<dbReference type="InterPro" id="IPR011011">
    <property type="entry name" value="Znf_FYVE_PHD"/>
</dbReference>
<dbReference type="Gene3D" id="3.30.40.10">
    <property type="entry name" value="Zinc/RING finger domain, C3HC4 (zinc finger)"/>
    <property type="match status" value="1"/>
</dbReference>
<keyword evidence="4" id="KW-0479">Metal-binding</keyword>
<evidence type="ECO:0000256" key="7">
    <source>
        <dbReference type="ARBA" id="ARBA00023242"/>
    </source>
</evidence>
<gene>
    <name evidence="12" type="ORF">E1B28_009244</name>
</gene>
<evidence type="ECO:0000256" key="9">
    <source>
        <dbReference type="SAM" id="Coils"/>
    </source>
</evidence>
<accession>A0A9P7USL9</accession>
<dbReference type="InterPro" id="IPR013083">
    <property type="entry name" value="Znf_RING/FYVE/PHD"/>
</dbReference>
<evidence type="ECO:0000256" key="10">
    <source>
        <dbReference type="SAM" id="MobiDB-lite"/>
    </source>
</evidence>
<name>A0A9P7USL9_9AGAR</name>
<dbReference type="InterPro" id="IPR036570">
    <property type="entry name" value="HORMA_dom_sf"/>
</dbReference>
<organism evidence="12 13">
    <name type="scientific">Marasmius oreades</name>
    <name type="common">fairy-ring Marasmius</name>
    <dbReference type="NCBI Taxonomy" id="181124"/>
    <lineage>
        <taxon>Eukaryota</taxon>
        <taxon>Fungi</taxon>
        <taxon>Dikarya</taxon>
        <taxon>Basidiomycota</taxon>
        <taxon>Agaricomycotina</taxon>
        <taxon>Agaricomycetes</taxon>
        <taxon>Agaricomycetidae</taxon>
        <taxon>Agaricales</taxon>
        <taxon>Marasmiineae</taxon>
        <taxon>Marasmiaceae</taxon>
        <taxon>Marasmius</taxon>
    </lineage>
</organism>
<evidence type="ECO:0000256" key="4">
    <source>
        <dbReference type="ARBA" id="ARBA00022723"/>
    </source>
</evidence>
<evidence type="ECO:0000256" key="1">
    <source>
        <dbReference type="ARBA" id="ARBA00004123"/>
    </source>
</evidence>
<dbReference type="GO" id="GO:0005634">
    <property type="term" value="C:nucleus"/>
    <property type="evidence" value="ECO:0007669"/>
    <property type="project" value="UniProtKB-SubCell"/>
</dbReference>
<dbReference type="SMART" id="SM00249">
    <property type="entry name" value="PHD"/>
    <property type="match status" value="1"/>
</dbReference>
<proteinExistence type="predicted"/>
<keyword evidence="7" id="KW-0539">Nucleus</keyword>
<comment type="caution">
    <text evidence="12">The sequence shown here is derived from an EMBL/GenBank/DDBJ whole genome shotgun (WGS) entry which is preliminary data.</text>
</comment>
<dbReference type="GO" id="GO:0005694">
    <property type="term" value="C:chromosome"/>
    <property type="evidence" value="ECO:0007669"/>
    <property type="project" value="UniProtKB-SubCell"/>
</dbReference>
<feature type="domain" description="HORMA" evidence="11">
    <location>
        <begin position="15"/>
        <end position="266"/>
    </location>
</feature>
<keyword evidence="3" id="KW-0158">Chromosome</keyword>
<reference evidence="12" key="1">
    <citation type="journal article" date="2021" name="Genome Biol. Evol.">
        <title>The assembled and annotated genome of the fairy-ring fungus Marasmius oreades.</title>
        <authorList>
            <person name="Hiltunen M."/>
            <person name="Ament-Velasquez S.L."/>
            <person name="Johannesson H."/>
        </authorList>
    </citation>
    <scope>NUCLEOTIDE SEQUENCE</scope>
    <source>
        <strain evidence="12">03SP1</strain>
    </source>
</reference>
<dbReference type="InterPro" id="IPR003511">
    <property type="entry name" value="HORMA_dom"/>
</dbReference>
<dbReference type="PROSITE" id="PS01359">
    <property type="entry name" value="ZF_PHD_1"/>
    <property type="match status" value="1"/>
</dbReference>